<evidence type="ECO:0008006" key="9">
    <source>
        <dbReference type="Google" id="ProtNLM"/>
    </source>
</evidence>
<keyword evidence="5 6" id="KW-0472">Membrane</keyword>
<reference evidence="7 8" key="2">
    <citation type="journal article" date="2009" name="Genome Res.">
        <title>Ortho-proteogenomics: multiple proteomes investigation through orthology and a new MS-based protocol.</title>
        <authorList>
            <person name="Gallien S."/>
            <person name="Perrodou E."/>
            <person name="Carapito C."/>
            <person name="Deshayes C."/>
            <person name="Reyrat J.M."/>
            <person name="Van Dorsselaer A."/>
            <person name="Poch O."/>
            <person name="Schaeffer C."/>
            <person name="Lecompte O."/>
        </authorList>
    </citation>
    <scope>NUCLEOTIDE SEQUENCE [LARGE SCALE GENOMIC DNA]</scope>
    <source>
        <strain evidence="8">ATCC 700084 / mc(2)155</strain>
    </source>
</reference>
<evidence type="ECO:0000256" key="3">
    <source>
        <dbReference type="ARBA" id="ARBA00022692"/>
    </source>
</evidence>
<dbReference type="Proteomes" id="UP000006158">
    <property type="component" value="Chromosome"/>
</dbReference>
<keyword evidence="3 6" id="KW-0812">Transmembrane</keyword>
<feature type="transmembrane region" description="Helical" evidence="6">
    <location>
        <begin position="25"/>
        <end position="46"/>
    </location>
</feature>
<dbReference type="Pfam" id="PF03626">
    <property type="entry name" value="COX4_pro"/>
    <property type="match status" value="1"/>
</dbReference>
<dbReference type="InterPro" id="IPR005171">
    <property type="entry name" value="Cyt_c_oxidase_su4_prok"/>
</dbReference>
<dbReference type="GO" id="GO:0005886">
    <property type="term" value="C:plasma membrane"/>
    <property type="evidence" value="ECO:0007669"/>
    <property type="project" value="UniProtKB-SubCell"/>
</dbReference>
<organism evidence="7 8">
    <name type="scientific">Mycolicibacterium smegmatis (strain ATCC 700084 / mc(2)155)</name>
    <name type="common">Mycobacterium smegmatis</name>
    <dbReference type="NCBI Taxonomy" id="246196"/>
    <lineage>
        <taxon>Bacteria</taxon>
        <taxon>Bacillati</taxon>
        <taxon>Actinomycetota</taxon>
        <taxon>Actinomycetes</taxon>
        <taxon>Mycobacteriales</taxon>
        <taxon>Mycobacteriaceae</taxon>
        <taxon>Mycolicibacterium</taxon>
    </lineage>
</organism>
<sequence length="47" mass="5591">MLVLTFVKCRLIIRHFMEVRTAPRWLGHATDAWLVVLLTTVFVIYLF</sequence>
<dbReference type="AlphaFoldDB" id="I7FV28"/>
<proteinExistence type="predicted"/>
<evidence type="ECO:0000256" key="5">
    <source>
        <dbReference type="ARBA" id="ARBA00023136"/>
    </source>
</evidence>
<evidence type="ECO:0000256" key="1">
    <source>
        <dbReference type="ARBA" id="ARBA00004651"/>
    </source>
</evidence>
<dbReference type="KEGG" id="msg:MSMEI_6357"/>
<accession>I7FV28</accession>
<comment type="subcellular location">
    <subcellularLocation>
        <location evidence="1">Cell membrane</location>
        <topology evidence="1">Multi-pass membrane protein</topology>
    </subcellularLocation>
</comment>
<reference evidence="7 8" key="1">
    <citation type="journal article" date="2007" name="Genome Biol.">
        <title>Interrupted coding sequences in Mycobacterium smegmatis: authentic mutations or sequencing errors?</title>
        <authorList>
            <person name="Deshayes C."/>
            <person name="Perrodou E."/>
            <person name="Gallien S."/>
            <person name="Euphrasie D."/>
            <person name="Schaeffer C."/>
            <person name="Van-Dorsselaer A."/>
            <person name="Poch O."/>
            <person name="Lecompte O."/>
            <person name="Reyrat J.M."/>
        </authorList>
    </citation>
    <scope>NUCLEOTIDE SEQUENCE [LARGE SCALE GENOMIC DNA]</scope>
    <source>
        <strain evidence="8">ATCC 700084 / mc(2)155</strain>
    </source>
</reference>
<dbReference type="EMBL" id="CP001663">
    <property type="protein sequence ID" value="AFP42783.1"/>
    <property type="molecule type" value="Genomic_DNA"/>
</dbReference>
<evidence type="ECO:0000256" key="6">
    <source>
        <dbReference type="SAM" id="Phobius"/>
    </source>
</evidence>
<keyword evidence="2" id="KW-1003">Cell membrane</keyword>
<protein>
    <recommendedName>
        <fullName evidence="9">Prokaryotic cytochrome C oxidase subunit IV family protein</fullName>
    </recommendedName>
</protein>
<evidence type="ECO:0000256" key="4">
    <source>
        <dbReference type="ARBA" id="ARBA00022989"/>
    </source>
</evidence>
<evidence type="ECO:0000256" key="2">
    <source>
        <dbReference type="ARBA" id="ARBA00022475"/>
    </source>
</evidence>
<dbReference type="PATRIC" id="fig|246196.56.peg.6485"/>
<gene>
    <name evidence="7" type="ordered locus">MSMEI_6357</name>
</gene>
<name>I7FV28_MYCS2</name>
<keyword evidence="4 6" id="KW-1133">Transmembrane helix</keyword>
<evidence type="ECO:0000313" key="7">
    <source>
        <dbReference type="EMBL" id="AFP42783.1"/>
    </source>
</evidence>
<evidence type="ECO:0000313" key="8">
    <source>
        <dbReference type="Proteomes" id="UP000006158"/>
    </source>
</evidence>